<dbReference type="CDD" id="cd09630">
    <property type="entry name" value="CDH_like_cytochrome"/>
    <property type="match status" value="1"/>
</dbReference>
<dbReference type="SUPFAM" id="SSF51905">
    <property type="entry name" value="FAD/NAD(P)-binding domain"/>
    <property type="match status" value="1"/>
</dbReference>
<organism evidence="7 8">
    <name type="scientific">Monilinia fructicola</name>
    <name type="common">Brown rot fungus</name>
    <name type="synonym">Ciboria fructicola</name>
    <dbReference type="NCBI Taxonomy" id="38448"/>
    <lineage>
        <taxon>Eukaryota</taxon>
        <taxon>Fungi</taxon>
        <taxon>Dikarya</taxon>
        <taxon>Ascomycota</taxon>
        <taxon>Pezizomycotina</taxon>
        <taxon>Leotiomycetes</taxon>
        <taxon>Helotiales</taxon>
        <taxon>Sclerotiniaceae</taxon>
        <taxon>Monilinia</taxon>
    </lineage>
</organism>
<accession>A0A5M9K0G2</accession>
<feature type="signal peptide" evidence="4">
    <location>
        <begin position="1"/>
        <end position="16"/>
    </location>
</feature>
<dbReference type="PANTHER" id="PTHR47190:SF4">
    <property type="entry name" value="DEHYDROGENASE, PUTATIVE-RELATED"/>
    <property type="match status" value="1"/>
</dbReference>
<dbReference type="VEuPathDB" id="FungiDB:MFRU_002g03570"/>
<feature type="compositionally biased region" description="Acidic residues" evidence="3">
    <location>
        <begin position="805"/>
        <end position="821"/>
    </location>
</feature>
<dbReference type="Pfam" id="PF16010">
    <property type="entry name" value="CDH-cyt"/>
    <property type="match status" value="1"/>
</dbReference>
<dbReference type="AlphaFoldDB" id="A0A5M9K0G2"/>
<sequence length="821" mass="85010">MRTSLLALGFAAKALAQTAASYVDANTGITFEGATDKTGFRFGMAMESNATSDFIGQIVFPSTGGSGYGGVSLTGSMVGSMLIAAWPSGTNVIASLRETSGYTSPGAYANTTSQLLPIANGTFVNSTHVSYTFLCQACIGNTYTFAGGASQVVIGWALGNGTVTNAASATDATFTYHGGGYGDFGIQTANAVNDNYATWASMASAAKTTGSNTTSSSAAKTCSNTTSSTADATYDYIIAGAGPAGIIVAERLAESGASVLMLERGNVSTYATGGRSTVDWNNTVTQYDVPSMSYYLTTARATDEYCTDTASMAGCILGGGTMVNALMFVRPQEVDFDDKWPTGWKWTDVSASADRLYERNPGTTNPTSNSERYDQGAWNVLSSFLGGLGWSEVDAIQSPNKKTQVYSHPPWDIQDGLRAGPVKSYYPLATAMSNFKAQFNTKVVRGIRSTANSTTFSGVEVENSSTGVRQIINLKAGGKLVLAGGAMSTPRILINSGIGPTDQISIVKNGSSCVTLPDQSDWINLPVGKNLKDHPIFTLTFNVTGPMISNSTSLLASAFTSPNTTNIDLFAQQTGPLAQSGQRLSFWTSLNTTSGTKYFQGTSNSPAEGQIRIKIYLTHGLTSTGVLGITGAGATEFTTNPWMNTDDDKSAIETILDYFINAAKNSTILTPADNTVTGASLVAGNKYVTGSHFTGTAIMGTANDGSSVVDTDTKVWGTDNLFVVDASIHPDMPTGNTQAIVMVAAEQAAQKILALSGKTISSSNTSTSTSSPSSSGSGSAASGSAVSGATTSASSAPASSGSGESGDDDDDTCPFGYELEE</sequence>
<evidence type="ECO:0000313" key="7">
    <source>
        <dbReference type="EMBL" id="KAA8575011.1"/>
    </source>
</evidence>
<dbReference type="InterPro" id="IPR007867">
    <property type="entry name" value="GMC_OxRtase_C"/>
</dbReference>
<evidence type="ECO:0000313" key="8">
    <source>
        <dbReference type="Proteomes" id="UP000322873"/>
    </source>
</evidence>
<keyword evidence="2" id="KW-0274">FAD</keyword>
<evidence type="ECO:0000256" key="4">
    <source>
        <dbReference type="SAM" id="SignalP"/>
    </source>
</evidence>
<gene>
    <name evidence="7" type="ORF">EYC84_004233</name>
</gene>
<feature type="chain" id="PRO_5024467045" description="Glucose-methanol-choline oxidoreductase N-terminal domain-containing protein" evidence="4">
    <location>
        <begin position="17"/>
        <end position="821"/>
    </location>
</feature>
<dbReference type="PROSITE" id="PS00623">
    <property type="entry name" value="GMC_OXRED_1"/>
    <property type="match status" value="1"/>
</dbReference>
<dbReference type="Gene3D" id="3.50.50.60">
    <property type="entry name" value="FAD/NAD(P)-binding domain"/>
    <property type="match status" value="1"/>
</dbReference>
<dbReference type="GO" id="GO:0050660">
    <property type="term" value="F:flavin adenine dinucleotide binding"/>
    <property type="evidence" value="ECO:0007669"/>
    <property type="project" value="InterPro"/>
</dbReference>
<evidence type="ECO:0000256" key="2">
    <source>
        <dbReference type="RuleBase" id="RU003968"/>
    </source>
</evidence>
<evidence type="ECO:0000256" key="1">
    <source>
        <dbReference type="ARBA" id="ARBA00010790"/>
    </source>
</evidence>
<proteinExistence type="inferred from homology"/>
<feature type="compositionally biased region" description="Low complexity" evidence="3">
    <location>
        <begin position="761"/>
        <end position="802"/>
    </location>
</feature>
<evidence type="ECO:0000259" key="5">
    <source>
        <dbReference type="PROSITE" id="PS00623"/>
    </source>
</evidence>
<dbReference type="Gene3D" id="2.60.40.1210">
    <property type="entry name" value="Cellobiose dehydrogenase, cytochrome domain"/>
    <property type="match status" value="1"/>
</dbReference>
<evidence type="ECO:0000256" key="3">
    <source>
        <dbReference type="SAM" id="MobiDB-lite"/>
    </source>
</evidence>
<dbReference type="InterPro" id="IPR000172">
    <property type="entry name" value="GMC_OxRdtase_N"/>
</dbReference>
<keyword evidence="4" id="KW-0732">Signal</keyword>
<dbReference type="SUPFAM" id="SSF49344">
    <property type="entry name" value="CBD9-like"/>
    <property type="match status" value="1"/>
</dbReference>
<comment type="caution">
    <text evidence="7">The sequence shown here is derived from an EMBL/GenBank/DDBJ whole genome shotgun (WGS) entry which is preliminary data.</text>
</comment>
<dbReference type="PROSITE" id="PS00624">
    <property type="entry name" value="GMC_OXRED_2"/>
    <property type="match status" value="1"/>
</dbReference>
<evidence type="ECO:0000259" key="6">
    <source>
        <dbReference type="PROSITE" id="PS00624"/>
    </source>
</evidence>
<dbReference type="Proteomes" id="UP000322873">
    <property type="component" value="Unassembled WGS sequence"/>
</dbReference>
<feature type="domain" description="Glucose-methanol-choline oxidoreductase N-terminal" evidence="6">
    <location>
        <begin position="485"/>
        <end position="499"/>
    </location>
</feature>
<dbReference type="InterPro" id="IPR053208">
    <property type="entry name" value="GMC_Oxidoreductase_CD"/>
</dbReference>
<comment type="similarity">
    <text evidence="1 2">Belongs to the GMC oxidoreductase family.</text>
</comment>
<dbReference type="InterPro" id="IPR036188">
    <property type="entry name" value="FAD/NAD-bd_sf"/>
</dbReference>
<dbReference type="SUPFAM" id="SSF54373">
    <property type="entry name" value="FAD-linked reductases, C-terminal domain"/>
    <property type="match status" value="1"/>
</dbReference>
<feature type="region of interest" description="Disordered" evidence="3">
    <location>
        <begin position="760"/>
        <end position="821"/>
    </location>
</feature>
<dbReference type="Pfam" id="PF00732">
    <property type="entry name" value="GMC_oxred_N"/>
    <property type="match status" value="1"/>
</dbReference>
<dbReference type="OrthoDB" id="413885at2759"/>
<feature type="domain" description="Glucose-methanol-choline oxidoreductase N-terminal" evidence="5">
    <location>
        <begin position="314"/>
        <end position="337"/>
    </location>
</feature>
<dbReference type="InterPro" id="IPR015920">
    <property type="entry name" value="Cellobiose_DH-like_cyt"/>
</dbReference>
<dbReference type="EMBL" id="VICG01000002">
    <property type="protein sequence ID" value="KAA8575011.1"/>
    <property type="molecule type" value="Genomic_DNA"/>
</dbReference>
<dbReference type="Gene3D" id="3.30.410.10">
    <property type="entry name" value="Cholesterol Oxidase, domain 2"/>
    <property type="match status" value="1"/>
</dbReference>
<dbReference type="PANTHER" id="PTHR47190">
    <property type="entry name" value="DEHYDROGENASE, PUTATIVE-RELATED"/>
    <property type="match status" value="1"/>
</dbReference>
<protein>
    <recommendedName>
        <fullName evidence="5 6">Glucose-methanol-choline oxidoreductase N-terminal domain-containing protein</fullName>
    </recommendedName>
</protein>
<reference evidence="7 8" key="1">
    <citation type="submission" date="2019-06" db="EMBL/GenBank/DDBJ databases">
        <title>Genome Sequence of the Brown Rot Fungal Pathogen Monilinia fructicola.</title>
        <authorList>
            <person name="De Miccolis Angelini R.M."/>
            <person name="Landi L."/>
            <person name="Abate D."/>
            <person name="Pollastro S."/>
            <person name="Romanazzi G."/>
            <person name="Faretra F."/>
        </authorList>
    </citation>
    <scope>NUCLEOTIDE SEQUENCE [LARGE SCALE GENOMIC DNA]</scope>
    <source>
        <strain evidence="7 8">Mfrc123</strain>
    </source>
</reference>
<keyword evidence="2" id="KW-0285">Flavoprotein</keyword>
<keyword evidence="8" id="KW-1185">Reference proteome</keyword>
<dbReference type="Pfam" id="PF05199">
    <property type="entry name" value="GMC_oxred_C"/>
    <property type="match status" value="1"/>
</dbReference>
<dbReference type="GO" id="GO:0016614">
    <property type="term" value="F:oxidoreductase activity, acting on CH-OH group of donors"/>
    <property type="evidence" value="ECO:0007669"/>
    <property type="project" value="InterPro"/>
</dbReference>
<name>A0A5M9K0G2_MONFR</name>